<proteinExistence type="predicted"/>
<keyword evidence="1" id="KW-1133">Transmembrane helix</keyword>
<gene>
    <name evidence="2" type="ORF">TCLT_LOCUS9628</name>
</gene>
<name>A0A0N5D937_THECL</name>
<feature type="transmembrane region" description="Helical" evidence="1">
    <location>
        <begin position="114"/>
        <end position="135"/>
    </location>
</feature>
<protein>
    <submittedName>
        <fullName evidence="2 4">Uncharacterized protein</fullName>
    </submittedName>
</protein>
<evidence type="ECO:0000313" key="4">
    <source>
        <dbReference type="WBParaSite" id="TCLT_0000963901-mRNA-1"/>
    </source>
</evidence>
<dbReference type="EMBL" id="UYYF01004841">
    <property type="protein sequence ID" value="VDN07277.1"/>
    <property type="molecule type" value="Genomic_DNA"/>
</dbReference>
<dbReference type="Proteomes" id="UP000276776">
    <property type="component" value="Unassembled WGS sequence"/>
</dbReference>
<sequence length="170" mass="18844">MSDSILPSTCGKISNLSQVNSLYLNGSQADITLRNVQTTKSTDQFSISSSPYAKSQTYRIDPLFNPLSFGSNYPTTSLFSSAPSTSETQLEESVHQKNTVPRTAVKRKRSGDGLMFIAIIHILLACGLIDVGIFMSVRFSHIIRIWPDSYAKLTISDIGWFENQASSNYY</sequence>
<keyword evidence="1" id="KW-0812">Transmembrane</keyword>
<accession>A0A0N5D937</accession>
<organism evidence="4">
    <name type="scientific">Thelazia callipaeda</name>
    <name type="common">Oriental eyeworm</name>
    <name type="synonym">Parasitic nematode</name>
    <dbReference type="NCBI Taxonomy" id="103827"/>
    <lineage>
        <taxon>Eukaryota</taxon>
        <taxon>Metazoa</taxon>
        <taxon>Ecdysozoa</taxon>
        <taxon>Nematoda</taxon>
        <taxon>Chromadorea</taxon>
        <taxon>Rhabditida</taxon>
        <taxon>Spirurina</taxon>
        <taxon>Spiruromorpha</taxon>
        <taxon>Thelazioidea</taxon>
        <taxon>Thelaziidae</taxon>
        <taxon>Thelazia</taxon>
    </lineage>
</organism>
<reference evidence="4" key="1">
    <citation type="submission" date="2017-02" db="UniProtKB">
        <authorList>
            <consortium name="WormBaseParasite"/>
        </authorList>
    </citation>
    <scope>IDENTIFICATION</scope>
</reference>
<evidence type="ECO:0000256" key="1">
    <source>
        <dbReference type="SAM" id="Phobius"/>
    </source>
</evidence>
<dbReference type="AlphaFoldDB" id="A0A0N5D937"/>
<reference evidence="2 3" key="2">
    <citation type="submission" date="2018-11" db="EMBL/GenBank/DDBJ databases">
        <authorList>
            <consortium name="Pathogen Informatics"/>
        </authorList>
    </citation>
    <scope>NUCLEOTIDE SEQUENCE [LARGE SCALE GENOMIC DNA]</scope>
</reference>
<evidence type="ECO:0000313" key="2">
    <source>
        <dbReference type="EMBL" id="VDN07277.1"/>
    </source>
</evidence>
<dbReference type="WBParaSite" id="TCLT_0000963901-mRNA-1">
    <property type="protein sequence ID" value="TCLT_0000963901-mRNA-1"/>
    <property type="gene ID" value="TCLT_0000963901"/>
</dbReference>
<keyword evidence="3" id="KW-1185">Reference proteome</keyword>
<evidence type="ECO:0000313" key="3">
    <source>
        <dbReference type="Proteomes" id="UP000276776"/>
    </source>
</evidence>
<keyword evidence="1" id="KW-0472">Membrane</keyword>